<dbReference type="PANTHER" id="PTHR33365">
    <property type="entry name" value="YALI0B05434P"/>
    <property type="match status" value="1"/>
</dbReference>
<evidence type="ECO:0000256" key="1">
    <source>
        <dbReference type="ARBA" id="ARBA00004685"/>
    </source>
</evidence>
<organism evidence="5 6">
    <name type="scientific">Orbilia blumenaviensis</name>
    <dbReference type="NCBI Taxonomy" id="1796055"/>
    <lineage>
        <taxon>Eukaryota</taxon>
        <taxon>Fungi</taxon>
        <taxon>Dikarya</taxon>
        <taxon>Ascomycota</taxon>
        <taxon>Pezizomycotina</taxon>
        <taxon>Orbiliomycetes</taxon>
        <taxon>Orbiliales</taxon>
        <taxon>Orbiliaceae</taxon>
        <taxon>Orbilia</taxon>
    </lineage>
</organism>
<comment type="pathway">
    <text evidence="1">Mycotoxin biosynthesis.</text>
</comment>
<dbReference type="AlphaFoldDB" id="A0AAV9UAK3"/>
<evidence type="ECO:0000313" key="6">
    <source>
        <dbReference type="Proteomes" id="UP001373714"/>
    </source>
</evidence>
<accession>A0AAV9UAK3</accession>
<keyword evidence="4" id="KW-0812">Transmembrane</keyword>
<evidence type="ECO:0000313" key="5">
    <source>
        <dbReference type="EMBL" id="KAK6338341.1"/>
    </source>
</evidence>
<keyword evidence="2" id="KW-0560">Oxidoreductase</keyword>
<proteinExistence type="inferred from homology"/>
<sequence length="259" mass="28819">MPRPSNTQLAMEFERISIENEPFISKESYGSGEPHDGHLRSRSLKSRFKTAPIAVTVIVTAITSCILTLVAQSAYFALIESVMAQDKTGQGSISLPKLNVPALGTISKVFHDDPIYLNRSSEEGRLSSEKAWKNLIPNGRGFISLSKLKQSSSTPLPESLISQDVMHKGQFAVSSFHQLHCLHMVVKSYFSALGSHDHDVVHTKHCLEYLRNTIVCAADSALEPWKEELNGVDGFGNVHMCRDFEGLFKWAEEFRVNDV</sequence>
<comment type="caution">
    <text evidence="5">The sequence shown here is derived from an EMBL/GenBank/DDBJ whole genome shotgun (WGS) entry which is preliminary data.</text>
</comment>
<evidence type="ECO:0000256" key="4">
    <source>
        <dbReference type="SAM" id="Phobius"/>
    </source>
</evidence>
<keyword evidence="4" id="KW-0472">Membrane</keyword>
<dbReference type="GO" id="GO:0016491">
    <property type="term" value="F:oxidoreductase activity"/>
    <property type="evidence" value="ECO:0007669"/>
    <property type="project" value="UniProtKB-KW"/>
</dbReference>
<dbReference type="EMBL" id="JAVHNS010000012">
    <property type="protein sequence ID" value="KAK6338341.1"/>
    <property type="molecule type" value="Genomic_DNA"/>
</dbReference>
<dbReference type="PANTHER" id="PTHR33365:SF11">
    <property type="entry name" value="TAT PATHWAY SIGNAL SEQUENCE"/>
    <property type="match status" value="1"/>
</dbReference>
<dbReference type="GO" id="GO:0043386">
    <property type="term" value="P:mycotoxin biosynthetic process"/>
    <property type="evidence" value="ECO:0007669"/>
    <property type="project" value="InterPro"/>
</dbReference>
<dbReference type="Pfam" id="PF11807">
    <property type="entry name" value="UstYa"/>
    <property type="match status" value="1"/>
</dbReference>
<dbReference type="InterPro" id="IPR021765">
    <property type="entry name" value="UstYa-like"/>
</dbReference>
<name>A0AAV9UAK3_9PEZI</name>
<evidence type="ECO:0008006" key="7">
    <source>
        <dbReference type="Google" id="ProtNLM"/>
    </source>
</evidence>
<comment type="similarity">
    <text evidence="3">Belongs to the ustYa family.</text>
</comment>
<keyword evidence="4" id="KW-1133">Transmembrane helix</keyword>
<feature type="transmembrane region" description="Helical" evidence="4">
    <location>
        <begin position="50"/>
        <end position="78"/>
    </location>
</feature>
<evidence type="ECO:0000256" key="2">
    <source>
        <dbReference type="ARBA" id="ARBA00023002"/>
    </source>
</evidence>
<reference evidence="5 6" key="1">
    <citation type="submission" date="2019-10" db="EMBL/GenBank/DDBJ databases">
        <authorList>
            <person name="Palmer J.M."/>
        </authorList>
    </citation>
    <scope>NUCLEOTIDE SEQUENCE [LARGE SCALE GENOMIC DNA]</scope>
    <source>
        <strain evidence="5 6">TWF730</strain>
    </source>
</reference>
<evidence type="ECO:0000256" key="3">
    <source>
        <dbReference type="ARBA" id="ARBA00035112"/>
    </source>
</evidence>
<dbReference type="Proteomes" id="UP001373714">
    <property type="component" value="Unassembled WGS sequence"/>
</dbReference>
<keyword evidence="6" id="KW-1185">Reference proteome</keyword>
<gene>
    <name evidence="5" type="ORF">TWF730_002404</name>
</gene>
<protein>
    <recommendedName>
        <fullName evidence="7">Tat pathway signal sequence protein</fullName>
    </recommendedName>
</protein>